<dbReference type="GO" id="GO:0006535">
    <property type="term" value="P:cysteine biosynthetic process from serine"/>
    <property type="evidence" value="ECO:0007669"/>
    <property type="project" value="TreeGrafter"/>
</dbReference>
<dbReference type="PANTHER" id="PTHR43797">
    <property type="entry name" value="HOMOCYSTEINE/CYSTEINE SYNTHASE"/>
    <property type="match status" value="1"/>
</dbReference>
<dbReference type="EMBL" id="UHIC01000001">
    <property type="protein sequence ID" value="SUO94244.1"/>
    <property type="molecule type" value="Genomic_DNA"/>
</dbReference>
<dbReference type="InterPro" id="IPR015421">
    <property type="entry name" value="PyrdxlP-dep_Trfase_major"/>
</dbReference>
<evidence type="ECO:0000313" key="6">
    <source>
        <dbReference type="Proteomes" id="UP000254601"/>
    </source>
</evidence>
<keyword evidence="2" id="KW-0808">Transferase</keyword>
<comment type="cofactor">
    <cofactor evidence="1 4">
        <name>pyridoxal 5'-phosphate</name>
        <dbReference type="ChEBI" id="CHEBI:597326"/>
    </cofactor>
</comment>
<dbReference type="SUPFAM" id="SSF53383">
    <property type="entry name" value="PLP-dependent transferases"/>
    <property type="match status" value="1"/>
</dbReference>
<dbReference type="InterPro" id="IPR000277">
    <property type="entry name" value="Cys/Met-Metab_PyrdxlP-dep_enz"/>
</dbReference>
<dbReference type="GO" id="GO:0019346">
    <property type="term" value="P:transsulfuration"/>
    <property type="evidence" value="ECO:0007669"/>
    <property type="project" value="InterPro"/>
</dbReference>
<evidence type="ECO:0000256" key="3">
    <source>
        <dbReference type="ARBA" id="ARBA00022898"/>
    </source>
</evidence>
<dbReference type="InterPro" id="IPR006235">
    <property type="entry name" value="OAc-hSer/O-AcSer_sulfhydrylase"/>
</dbReference>
<dbReference type="GO" id="GO:0004124">
    <property type="term" value="F:cysteine synthase activity"/>
    <property type="evidence" value="ECO:0007669"/>
    <property type="project" value="TreeGrafter"/>
</dbReference>
<dbReference type="Pfam" id="PF01053">
    <property type="entry name" value="Cys_Met_Meta_PP"/>
    <property type="match status" value="1"/>
</dbReference>
<gene>
    <name evidence="5" type="primary">mccB</name>
    <name evidence="5" type="ORF">NCTC13337_00637</name>
</gene>
<dbReference type="GO" id="GO:0005737">
    <property type="term" value="C:cytoplasm"/>
    <property type="evidence" value="ECO:0007669"/>
    <property type="project" value="TreeGrafter"/>
</dbReference>
<dbReference type="AlphaFoldDB" id="A0A380MPZ2"/>
<dbReference type="PANTHER" id="PTHR43797:SF2">
    <property type="entry name" value="HOMOCYSTEINE_CYSTEINE SYNTHASE"/>
    <property type="match status" value="1"/>
</dbReference>
<protein>
    <submittedName>
        <fullName evidence="5">Cystathionine gamma-lyase</fullName>
        <ecNumber evidence="5">4.4.1.1</ecNumber>
    </submittedName>
</protein>
<evidence type="ECO:0000256" key="1">
    <source>
        <dbReference type="ARBA" id="ARBA00001933"/>
    </source>
</evidence>
<dbReference type="InterPro" id="IPR015424">
    <property type="entry name" value="PyrdxlP-dep_Trfase"/>
</dbReference>
<evidence type="ECO:0000256" key="2">
    <source>
        <dbReference type="ARBA" id="ARBA00022679"/>
    </source>
</evidence>
<name>A0A380MPZ2_9GAMM</name>
<proteinExistence type="inferred from homology"/>
<dbReference type="Proteomes" id="UP000254601">
    <property type="component" value="Unassembled WGS sequence"/>
</dbReference>
<keyword evidence="3 4" id="KW-0663">Pyridoxal phosphate</keyword>
<evidence type="ECO:0000313" key="5">
    <source>
        <dbReference type="EMBL" id="SUO94244.1"/>
    </source>
</evidence>
<reference evidence="5 6" key="1">
    <citation type="submission" date="2018-06" db="EMBL/GenBank/DDBJ databases">
        <authorList>
            <consortium name="Pathogen Informatics"/>
            <person name="Doyle S."/>
        </authorList>
    </citation>
    <scope>NUCLEOTIDE SEQUENCE [LARGE SCALE GENOMIC DNA]</scope>
    <source>
        <strain evidence="5 6">NCTC13337</strain>
    </source>
</reference>
<evidence type="ECO:0000256" key="4">
    <source>
        <dbReference type="RuleBase" id="RU362118"/>
    </source>
</evidence>
<dbReference type="GO" id="GO:0016829">
    <property type="term" value="F:lyase activity"/>
    <property type="evidence" value="ECO:0007669"/>
    <property type="project" value="UniProtKB-KW"/>
</dbReference>
<dbReference type="GO" id="GO:0071269">
    <property type="term" value="P:L-homocysteine biosynthetic process"/>
    <property type="evidence" value="ECO:0007669"/>
    <property type="project" value="TreeGrafter"/>
</dbReference>
<dbReference type="GO" id="GO:0030170">
    <property type="term" value="F:pyridoxal phosphate binding"/>
    <property type="evidence" value="ECO:0007669"/>
    <property type="project" value="InterPro"/>
</dbReference>
<dbReference type="EC" id="4.4.1.1" evidence="5"/>
<keyword evidence="5" id="KW-0456">Lyase</keyword>
<organism evidence="5 6">
    <name type="scientific">Suttonella ornithocola</name>
    <dbReference type="NCBI Taxonomy" id="279832"/>
    <lineage>
        <taxon>Bacteria</taxon>
        <taxon>Pseudomonadati</taxon>
        <taxon>Pseudomonadota</taxon>
        <taxon>Gammaproteobacteria</taxon>
        <taxon>Cardiobacteriales</taxon>
        <taxon>Cardiobacteriaceae</taxon>
        <taxon>Suttonella</taxon>
    </lineage>
</organism>
<sequence>MLAQWCNIVSNSQLYDGTYNLFAHTFSNQGIEVRFVDANDFSALEVTIDEQTHALYCESIDNPASNIVDISRWAEIAEKHGIPLIVDHTVANPHLCRPFEYGAYIVVHSLTKYIGGHGTTIGRMIVDSGKFDWKKHAKRFSMLNTPAPSYQRVIYTEALGAAAYIGRCRVIPLRNTGQRSLSLMLFSYYKD</sequence>
<dbReference type="GO" id="GO:0003961">
    <property type="term" value="F:O-acetylhomoserine aminocarboxypropyltransferase activity"/>
    <property type="evidence" value="ECO:0007669"/>
    <property type="project" value="TreeGrafter"/>
</dbReference>
<accession>A0A380MPZ2</accession>
<dbReference type="Gene3D" id="3.40.640.10">
    <property type="entry name" value="Type I PLP-dependent aspartate aminotransferase-like (Major domain)"/>
    <property type="match status" value="1"/>
</dbReference>
<comment type="similarity">
    <text evidence="4">Belongs to the trans-sulfuration enzymes family.</text>
</comment>
<keyword evidence="6" id="KW-1185">Reference proteome</keyword>